<organism evidence="1 2">
    <name type="scientific">Sediminicola luteus</name>
    <dbReference type="NCBI Taxonomy" id="319238"/>
    <lineage>
        <taxon>Bacteria</taxon>
        <taxon>Pseudomonadati</taxon>
        <taxon>Bacteroidota</taxon>
        <taxon>Flavobacteriia</taxon>
        <taxon>Flavobacteriales</taxon>
        <taxon>Flavobacteriaceae</taxon>
        <taxon>Sediminicola</taxon>
    </lineage>
</organism>
<protein>
    <submittedName>
        <fullName evidence="1">Uncharacterized protein</fullName>
    </submittedName>
</protein>
<keyword evidence="2" id="KW-1185">Reference proteome</keyword>
<evidence type="ECO:0000313" key="1">
    <source>
        <dbReference type="EMBL" id="MET7029595.1"/>
    </source>
</evidence>
<name>A0ABV2TYQ3_9FLAO</name>
<sequence length="135" mass="15412">MKNKIETLKGFLNKKTLLVVFLSITGLSCTTDFEDEGLFDNSKPVLYALSTIYSIEITNSFFYKFRKRIDNSVEQDVGLESHKAQSSSDGQIQDTTDLINLNFLDTEHFLSKKLKKKDPLASLNRYFKSLREGVS</sequence>
<comment type="caution">
    <text evidence="1">The sequence shown here is derived from an EMBL/GenBank/DDBJ whole genome shotgun (WGS) entry which is preliminary data.</text>
</comment>
<gene>
    <name evidence="1" type="ORF">ABXZ32_09320</name>
</gene>
<accession>A0ABV2TYQ3</accession>
<reference evidence="1 2" key="1">
    <citation type="submission" date="2024-07" db="EMBL/GenBank/DDBJ databases">
        <title>The genome sequence of type strain Sediminicola luteus GDMCC 1.2596T.</title>
        <authorList>
            <person name="Liu Y."/>
        </authorList>
    </citation>
    <scope>NUCLEOTIDE SEQUENCE [LARGE SCALE GENOMIC DNA]</scope>
    <source>
        <strain evidence="1 2">GDMCC 1.2596</strain>
    </source>
</reference>
<proteinExistence type="predicted"/>
<evidence type="ECO:0000313" key="2">
    <source>
        <dbReference type="Proteomes" id="UP001549773"/>
    </source>
</evidence>
<dbReference type="EMBL" id="JBEWYP010000004">
    <property type="protein sequence ID" value="MET7029595.1"/>
    <property type="molecule type" value="Genomic_DNA"/>
</dbReference>
<dbReference type="RefSeq" id="WP_354618405.1">
    <property type="nucleotide sequence ID" value="NZ_JBEWYP010000004.1"/>
</dbReference>
<dbReference type="PROSITE" id="PS51257">
    <property type="entry name" value="PROKAR_LIPOPROTEIN"/>
    <property type="match status" value="1"/>
</dbReference>
<dbReference type="Proteomes" id="UP001549773">
    <property type="component" value="Unassembled WGS sequence"/>
</dbReference>